<dbReference type="SUPFAM" id="SSF48452">
    <property type="entry name" value="TPR-like"/>
    <property type="match status" value="1"/>
</dbReference>
<keyword evidence="5" id="KW-1185">Reference proteome</keyword>
<dbReference type="InterPro" id="IPR011990">
    <property type="entry name" value="TPR-like_helical_dom_sf"/>
</dbReference>
<keyword evidence="2 3" id="KW-0802">TPR repeat</keyword>
<dbReference type="PROSITE" id="PS50293">
    <property type="entry name" value="TPR_REGION"/>
    <property type="match status" value="1"/>
</dbReference>
<dbReference type="Pfam" id="PF13414">
    <property type="entry name" value="TPR_11"/>
    <property type="match status" value="2"/>
</dbReference>
<dbReference type="PANTHER" id="PTHR44858">
    <property type="entry name" value="TETRATRICOPEPTIDE REPEAT PROTEIN 6"/>
    <property type="match status" value="1"/>
</dbReference>
<dbReference type="PROSITE" id="PS50005">
    <property type="entry name" value="TPR"/>
    <property type="match status" value="1"/>
</dbReference>
<evidence type="ECO:0000313" key="5">
    <source>
        <dbReference type="Proteomes" id="UP001171916"/>
    </source>
</evidence>
<gene>
    <name evidence="4" type="ORF">QVH07_09360</name>
</gene>
<dbReference type="InterPro" id="IPR050498">
    <property type="entry name" value="Ycf3"/>
</dbReference>
<dbReference type="RefSeq" id="WP_289999914.1">
    <property type="nucleotide sequence ID" value="NZ_JAUEPH010000004.1"/>
</dbReference>
<evidence type="ECO:0000256" key="1">
    <source>
        <dbReference type="ARBA" id="ARBA00022737"/>
    </source>
</evidence>
<comment type="caution">
    <text evidence="4">The sequence shown here is derived from an EMBL/GenBank/DDBJ whole genome shotgun (WGS) entry which is preliminary data.</text>
</comment>
<dbReference type="Proteomes" id="UP001171916">
    <property type="component" value="Unassembled WGS sequence"/>
</dbReference>
<organism evidence="4 5">
    <name type="scientific">Algoriphagus sediminis</name>
    <dbReference type="NCBI Taxonomy" id="3057113"/>
    <lineage>
        <taxon>Bacteria</taxon>
        <taxon>Pseudomonadati</taxon>
        <taxon>Bacteroidota</taxon>
        <taxon>Cytophagia</taxon>
        <taxon>Cytophagales</taxon>
        <taxon>Cyclobacteriaceae</taxon>
        <taxon>Algoriphagus</taxon>
    </lineage>
</organism>
<proteinExistence type="predicted"/>
<evidence type="ECO:0000256" key="3">
    <source>
        <dbReference type="PROSITE-ProRule" id="PRU00339"/>
    </source>
</evidence>
<dbReference type="InterPro" id="IPR019734">
    <property type="entry name" value="TPR_rpt"/>
</dbReference>
<keyword evidence="1" id="KW-0677">Repeat</keyword>
<evidence type="ECO:0000256" key="2">
    <source>
        <dbReference type="ARBA" id="ARBA00022803"/>
    </source>
</evidence>
<dbReference type="PANTHER" id="PTHR44858:SF1">
    <property type="entry name" value="UDP-N-ACETYLGLUCOSAMINE--PEPTIDE N-ACETYLGLUCOSAMINYLTRANSFERASE SPINDLY-RELATED"/>
    <property type="match status" value="1"/>
</dbReference>
<name>A0ABT7YD06_9BACT</name>
<dbReference type="SMART" id="SM00028">
    <property type="entry name" value="TPR"/>
    <property type="match status" value="5"/>
</dbReference>
<evidence type="ECO:0000313" key="4">
    <source>
        <dbReference type="EMBL" id="MDN3204358.1"/>
    </source>
</evidence>
<sequence>MKTLPSLIGILVLSFAIASCKPDVSPGDKFFAQGKYEEAIKAYTEKLEFSKNDVKVLYNRGRAYEELDNYEMAERDFQNVLDLEPNNFQALLSLSNLNHKEKKYTTALLYANKAADISGAPAMASFMKARAQHQLGDTKEALKSYGQAIQIDKEFGQAYYNRGLLKVATGRIGAACEDFQLALALEYPGSKEAQEKYCR</sequence>
<dbReference type="Gene3D" id="1.25.40.10">
    <property type="entry name" value="Tetratricopeptide repeat domain"/>
    <property type="match status" value="2"/>
</dbReference>
<feature type="repeat" description="TPR" evidence="3">
    <location>
        <begin position="54"/>
        <end position="87"/>
    </location>
</feature>
<dbReference type="EMBL" id="JAUEPH010000004">
    <property type="protein sequence ID" value="MDN3204358.1"/>
    <property type="molecule type" value="Genomic_DNA"/>
</dbReference>
<reference evidence="4" key="1">
    <citation type="submission" date="2023-06" db="EMBL/GenBank/DDBJ databases">
        <title>Robiginitalea aurantiacus sp. nov. and Algoriphagus sediminis sp. nov., isolated from coastal sediment.</title>
        <authorList>
            <person name="Zhou Z.Y."/>
            <person name="An J."/>
            <person name="Jia Y.W."/>
            <person name="Du Z.J."/>
        </authorList>
    </citation>
    <scope>NUCLEOTIDE SEQUENCE</scope>
    <source>
        <strain evidence="4">C2-7</strain>
    </source>
</reference>
<accession>A0ABT7YD06</accession>
<protein>
    <submittedName>
        <fullName evidence="4">Tetratricopeptide repeat protein</fullName>
    </submittedName>
</protein>
<dbReference type="PROSITE" id="PS51257">
    <property type="entry name" value="PROKAR_LIPOPROTEIN"/>
    <property type="match status" value="1"/>
</dbReference>